<feature type="site" description="Electron transfer via tryptophanyl radical" evidence="5">
    <location>
        <position position="411"/>
    </location>
</feature>
<dbReference type="Pfam" id="PF00875">
    <property type="entry name" value="DNA_photolyase"/>
    <property type="match status" value="1"/>
</dbReference>
<dbReference type="InterPro" id="IPR036134">
    <property type="entry name" value="Crypto/Photolyase_FAD-like_sf"/>
</dbReference>
<dbReference type="SUPFAM" id="SSF48173">
    <property type="entry name" value="Cryptochrome/photolyase FAD-binding domain"/>
    <property type="match status" value="1"/>
</dbReference>
<organism evidence="8 9">
    <name type="scientific">Orientia tsutsugamushi str. TA716</name>
    <dbReference type="NCBI Taxonomy" id="1359175"/>
    <lineage>
        <taxon>Bacteria</taxon>
        <taxon>Pseudomonadati</taxon>
        <taxon>Pseudomonadota</taxon>
        <taxon>Alphaproteobacteria</taxon>
        <taxon>Rickettsiales</taxon>
        <taxon>Rickettsiaceae</taxon>
        <taxon>Rickettsieae</taxon>
        <taxon>Orientia</taxon>
    </lineage>
</organism>
<feature type="site" description="Electron transfer via tryptophanyl radical" evidence="5">
    <location>
        <position position="335"/>
    </location>
</feature>
<comment type="similarity">
    <text evidence="6">Belongs to the DNA photolyase family.</text>
</comment>
<dbReference type="PATRIC" id="fig|1359175.3.peg.1733"/>
<dbReference type="PANTHER" id="PTHR11455:SF9">
    <property type="entry name" value="CRYPTOCHROME CIRCADIAN CLOCK 5 ISOFORM X1"/>
    <property type="match status" value="1"/>
</dbReference>
<evidence type="ECO:0000256" key="2">
    <source>
        <dbReference type="ARBA" id="ARBA00022630"/>
    </source>
</evidence>
<evidence type="ECO:0000313" key="8">
    <source>
        <dbReference type="EMBL" id="KJV76141.1"/>
    </source>
</evidence>
<dbReference type="InterPro" id="IPR014729">
    <property type="entry name" value="Rossmann-like_a/b/a_fold"/>
</dbReference>
<feature type="site" description="Electron transfer via tryptophanyl radical" evidence="5">
    <location>
        <position position="388"/>
    </location>
</feature>
<sequence>MNMKKISIVWLRRNLRIEDNKPFAEALKSSKKIIPIFIFDTTILQSFSNPLDRRLSFLANTIYNLNSELQELEGNLLVLYGNSVEIIPKLIEKLNIQTIYADEEYDPENVIRDQKITNLLEFNGKSKLELVCDHLLLKPGSIVTHKKQYYMKYSPYNTAFKQHLRKNYSCIEGPNYRLDHRLVSLENIDLSSLDLKIINLNHGASEILNQIGYTYQKDNIWQPIKAKNILNNFIQNNITSYRTNSTNQNLLYLNSSSTISPYLRFGLVSIRECFSKAIAADSKALITDEAIGKTEKEKGWIDGLIHREFYASLLFRFPNTVSEEFQDKYRNNIPWEKDLEIYCKFTEGKTGYPMIDASIKQLLRDGWMHNLTRTVVANFFTKYLLLDWRLGEHFFSQYLMDYELASNVGSWQWAASCGTDMEHFVRMFCPFAQGRKFDHEAKYIKKYLPTLENVSAKVIHDVHFSKKYPNYLTPIIDYQLSKDKSSNFFKQIKKLKNQHQTLLGK</sequence>
<keyword evidence="3 4" id="KW-0274">FAD</keyword>
<name>A0A0F3P8B7_ORITS</name>
<evidence type="ECO:0000256" key="5">
    <source>
        <dbReference type="PIRSR" id="PIRSR602081-2"/>
    </source>
</evidence>
<dbReference type="Proteomes" id="UP000033671">
    <property type="component" value="Unassembled WGS sequence"/>
</dbReference>
<feature type="binding site" evidence="4">
    <location>
        <begin position="256"/>
        <end position="260"/>
    </location>
    <ligand>
        <name>FAD</name>
        <dbReference type="ChEBI" id="CHEBI:57692"/>
    </ligand>
</feature>
<accession>A0A0F3P8B7</accession>
<keyword evidence="8" id="KW-0456">Lyase</keyword>
<dbReference type="Pfam" id="PF03441">
    <property type="entry name" value="FAD_binding_7"/>
    <property type="match status" value="1"/>
</dbReference>
<dbReference type="GO" id="GO:0003677">
    <property type="term" value="F:DNA binding"/>
    <property type="evidence" value="ECO:0007669"/>
    <property type="project" value="TreeGrafter"/>
</dbReference>
<evidence type="ECO:0000256" key="3">
    <source>
        <dbReference type="ARBA" id="ARBA00022827"/>
    </source>
</evidence>
<dbReference type="SUPFAM" id="SSF52425">
    <property type="entry name" value="Cryptochrome/photolyase, N-terminal domain"/>
    <property type="match status" value="1"/>
</dbReference>
<dbReference type="Gene3D" id="1.25.40.80">
    <property type="match status" value="1"/>
</dbReference>
<feature type="domain" description="Photolyase/cryptochrome alpha/beta" evidence="7">
    <location>
        <begin position="5"/>
        <end position="136"/>
    </location>
</feature>
<gene>
    <name evidence="8" type="ORF">OTSTA716_0924</name>
</gene>
<dbReference type="PRINTS" id="PR00147">
    <property type="entry name" value="DNAPHOTLYASE"/>
</dbReference>
<evidence type="ECO:0000256" key="1">
    <source>
        <dbReference type="ARBA" id="ARBA00001932"/>
    </source>
</evidence>
<dbReference type="InterPro" id="IPR006050">
    <property type="entry name" value="DNA_photolyase_N"/>
</dbReference>
<dbReference type="InterPro" id="IPR002081">
    <property type="entry name" value="Cryptochrome/DNA_photolyase_1"/>
</dbReference>
<evidence type="ECO:0000313" key="9">
    <source>
        <dbReference type="Proteomes" id="UP000033671"/>
    </source>
</evidence>
<dbReference type="AlphaFoldDB" id="A0A0F3P8B7"/>
<dbReference type="InterPro" id="IPR005101">
    <property type="entry name" value="Cryptochr/Photolyase_FAD-bd"/>
</dbReference>
<keyword evidence="2 4" id="KW-0285">Flavoprotein</keyword>
<dbReference type="Gene3D" id="1.10.579.10">
    <property type="entry name" value="DNA Cyclobutane Dipyrimidine Photolyase, subunit A, domain 3"/>
    <property type="match status" value="1"/>
</dbReference>
<comment type="cofactor">
    <cofactor evidence="1">
        <name>(6R)-5,10-methylene-5,6,7,8-tetrahydrofolate</name>
        <dbReference type="ChEBI" id="CHEBI:15636"/>
    </cofactor>
</comment>
<keyword evidence="6" id="KW-0157">Chromophore</keyword>
<reference evidence="8 9" key="1">
    <citation type="submission" date="2015-01" db="EMBL/GenBank/DDBJ databases">
        <title>Genome Sequencing of Rickettsiales.</title>
        <authorList>
            <person name="Daugherty S.C."/>
            <person name="Su Q."/>
            <person name="Abolude K."/>
            <person name="Beier-Sexton M."/>
            <person name="Carlyon J.A."/>
            <person name="Carter R."/>
            <person name="Day N.P."/>
            <person name="Dumler S.J."/>
            <person name="Dyachenko V."/>
            <person name="Godinez A."/>
            <person name="Kurtti T.J."/>
            <person name="Lichay M."/>
            <person name="Mullins K.E."/>
            <person name="Ott S."/>
            <person name="Pappas-Brown V."/>
            <person name="Paris D.H."/>
            <person name="Patel P."/>
            <person name="Richards A.L."/>
            <person name="Sadzewicz L."/>
            <person name="Sears K."/>
            <person name="Seidman D."/>
            <person name="Sengamalay N."/>
            <person name="Stenos J."/>
            <person name="Tallon L.J."/>
            <person name="Vincent G."/>
            <person name="Fraser C.M."/>
            <person name="Munderloh U."/>
            <person name="Dunning-Hotopp J.C."/>
        </authorList>
    </citation>
    <scope>NUCLEOTIDE SEQUENCE [LARGE SCALE GENOMIC DNA]</scope>
    <source>
        <strain evidence="8 9">TA716</strain>
    </source>
</reference>
<dbReference type="GO" id="GO:0009416">
    <property type="term" value="P:response to light stimulus"/>
    <property type="evidence" value="ECO:0007669"/>
    <property type="project" value="TreeGrafter"/>
</dbReference>
<dbReference type="EMBL" id="LAOA01000029">
    <property type="protein sequence ID" value="KJV76141.1"/>
    <property type="molecule type" value="Genomic_DNA"/>
</dbReference>
<proteinExistence type="inferred from homology"/>
<evidence type="ECO:0000256" key="4">
    <source>
        <dbReference type="PIRSR" id="PIRSR602081-1"/>
    </source>
</evidence>
<feature type="binding site" evidence="4">
    <location>
        <position position="300"/>
    </location>
    <ligand>
        <name>FAD</name>
        <dbReference type="ChEBI" id="CHEBI:57692"/>
    </ligand>
</feature>
<evidence type="ECO:0000256" key="6">
    <source>
        <dbReference type="RuleBase" id="RU004182"/>
    </source>
</evidence>
<dbReference type="GO" id="GO:0071949">
    <property type="term" value="F:FAD binding"/>
    <property type="evidence" value="ECO:0007669"/>
    <property type="project" value="TreeGrafter"/>
</dbReference>
<dbReference type="InterPro" id="IPR036155">
    <property type="entry name" value="Crypto/Photolyase_N_sf"/>
</dbReference>
<protein>
    <submittedName>
        <fullName evidence="8">FAD binding domain of DNA photolyase family protein</fullName>
    </submittedName>
</protein>
<comment type="caution">
    <text evidence="8">The sequence shown here is derived from an EMBL/GenBank/DDBJ whole genome shotgun (WGS) entry which is preliminary data.</text>
</comment>
<dbReference type="Gene3D" id="3.40.50.620">
    <property type="entry name" value="HUPs"/>
    <property type="match status" value="1"/>
</dbReference>
<comment type="cofactor">
    <cofactor evidence="4">
        <name>FAD</name>
        <dbReference type="ChEBI" id="CHEBI:57692"/>
    </cofactor>
    <text evidence="4">Binds 1 FAD per subunit.</text>
</comment>
<dbReference type="GO" id="GO:0003904">
    <property type="term" value="F:deoxyribodipyrimidine photo-lyase activity"/>
    <property type="evidence" value="ECO:0007669"/>
    <property type="project" value="TreeGrafter"/>
</dbReference>
<dbReference type="PROSITE" id="PS51645">
    <property type="entry name" value="PHR_CRY_ALPHA_BETA"/>
    <property type="match status" value="1"/>
</dbReference>
<feature type="binding site" evidence="4">
    <location>
        <position position="241"/>
    </location>
    <ligand>
        <name>FAD</name>
        <dbReference type="ChEBI" id="CHEBI:57692"/>
    </ligand>
</feature>
<dbReference type="PANTHER" id="PTHR11455">
    <property type="entry name" value="CRYPTOCHROME"/>
    <property type="match status" value="1"/>
</dbReference>
<evidence type="ECO:0000259" key="7">
    <source>
        <dbReference type="PROSITE" id="PS51645"/>
    </source>
</evidence>